<dbReference type="GO" id="GO:0016020">
    <property type="term" value="C:membrane"/>
    <property type="evidence" value="ECO:0007669"/>
    <property type="project" value="UniProtKB-SubCell"/>
</dbReference>
<evidence type="ECO:0000313" key="10">
    <source>
        <dbReference type="EMBL" id="RAU16971.1"/>
    </source>
</evidence>
<dbReference type="InterPro" id="IPR042099">
    <property type="entry name" value="ANL_N_sf"/>
</dbReference>
<feature type="domain" description="AMP-binding enzyme C-terminal" evidence="9">
    <location>
        <begin position="463"/>
        <end position="537"/>
    </location>
</feature>
<comment type="caution">
    <text evidence="10">The sequence shown here is derived from an EMBL/GenBank/DDBJ whole genome shotgun (WGS) entry which is preliminary data.</text>
</comment>
<evidence type="ECO:0000259" key="9">
    <source>
        <dbReference type="Pfam" id="PF13193"/>
    </source>
</evidence>
<dbReference type="OrthoDB" id="9761989at2"/>
<dbReference type="PROSITE" id="PS00455">
    <property type="entry name" value="AMP_BINDING"/>
    <property type="match status" value="1"/>
</dbReference>
<dbReference type="EMBL" id="QKRX01000014">
    <property type="protein sequence ID" value="RAU16971.1"/>
    <property type="molecule type" value="Genomic_DNA"/>
</dbReference>
<comment type="pathway">
    <text evidence="2">Lipid metabolism; fatty acid beta-oxidation.</text>
</comment>
<reference evidence="10 11" key="1">
    <citation type="submission" date="2018-06" db="EMBL/GenBank/DDBJ databases">
        <title>Nitrincola tibetense sp. nov., isolated from Lake XuguoCo on Tibetan Plateau.</title>
        <authorList>
            <person name="Xing P."/>
        </authorList>
    </citation>
    <scope>NUCLEOTIDE SEQUENCE [LARGE SCALE GENOMIC DNA]</scope>
    <source>
        <strain evidence="11">xg18</strain>
    </source>
</reference>
<evidence type="ECO:0000256" key="1">
    <source>
        <dbReference type="ARBA" id="ARBA00004170"/>
    </source>
</evidence>
<evidence type="ECO:0000256" key="7">
    <source>
        <dbReference type="ARBA" id="ARBA00042773"/>
    </source>
</evidence>
<accession>A0A364NIV7</accession>
<dbReference type="AlphaFoldDB" id="A0A364NIV7"/>
<dbReference type="InterPro" id="IPR045851">
    <property type="entry name" value="AMP-bd_C_sf"/>
</dbReference>
<evidence type="ECO:0000259" key="8">
    <source>
        <dbReference type="Pfam" id="PF00501"/>
    </source>
</evidence>
<evidence type="ECO:0000256" key="6">
    <source>
        <dbReference type="ARBA" id="ARBA00039545"/>
    </source>
</evidence>
<dbReference type="InterPro" id="IPR025110">
    <property type="entry name" value="AMP-bd_C"/>
</dbReference>
<keyword evidence="3 10" id="KW-0436">Ligase</keyword>
<organism evidence="10 11">
    <name type="scientific">Nitrincola tibetensis</name>
    <dbReference type="NCBI Taxonomy" id="2219697"/>
    <lineage>
        <taxon>Bacteria</taxon>
        <taxon>Pseudomonadati</taxon>
        <taxon>Pseudomonadota</taxon>
        <taxon>Gammaproteobacteria</taxon>
        <taxon>Oceanospirillales</taxon>
        <taxon>Oceanospirillaceae</taxon>
        <taxon>Nitrincola</taxon>
    </lineage>
</organism>
<dbReference type="Gene3D" id="3.30.300.30">
    <property type="match status" value="1"/>
</dbReference>
<protein>
    <recommendedName>
        <fullName evidence="6">Long-chain-fatty-acid--CoA ligase</fullName>
        <ecNumber evidence="5">6.2.1.3</ecNumber>
    </recommendedName>
    <alternativeName>
        <fullName evidence="7">Long-chain acyl-CoA synthetase</fullName>
    </alternativeName>
</protein>
<proteinExistence type="predicted"/>
<dbReference type="SUPFAM" id="SSF56801">
    <property type="entry name" value="Acetyl-CoA synthetase-like"/>
    <property type="match status" value="1"/>
</dbReference>
<dbReference type="PANTHER" id="PTHR43767">
    <property type="entry name" value="LONG-CHAIN-FATTY-ACID--COA LIGASE"/>
    <property type="match status" value="1"/>
</dbReference>
<dbReference type="GO" id="GO:0004467">
    <property type="term" value="F:long-chain fatty acid-CoA ligase activity"/>
    <property type="evidence" value="ECO:0007669"/>
    <property type="project" value="UniProtKB-EC"/>
</dbReference>
<evidence type="ECO:0000256" key="4">
    <source>
        <dbReference type="ARBA" id="ARBA00023136"/>
    </source>
</evidence>
<name>A0A364NIV7_9GAMM</name>
<keyword evidence="4" id="KW-0472">Membrane</keyword>
<dbReference type="Pfam" id="PF13193">
    <property type="entry name" value="AMP-binding_C"/>
    <property type="match status" value="1"/>
</dbReference>
<dbReference type="InterPro" id="IPR000873">
    <property type="entry name" value="AMP-dep_synth/lig_dom"/>
</dbReference>
<evidence type="ECO:0000313" key="11">
    <source>
        <dbReference type="Proteomes" id="UP000250744"/>
    </source>
</evidence>
<evidence type="ECO:0000256" key="2">
    <source>
        <dbReference type="ARBA" id="ARBA00005005"/>
    </source>
</evidence>
<sequence length="559" mass="62087">MGGEIMITITDLPHAQYQNLNQVIDQVVLRFSEKPAFSHLGAELSFSRLDDLAKRFAAWIQQNTQLQPGDRIAIQLPNIIQYPVVLFGALKAGLVVVNTNPLYTPSELENQLINSGAKALVAFTPLAKDLNKILPNTQVRWTILTELADLHTSPKRLLLNAYLKHFKLRYCTPDLSNAISLPRLLQKSRAEDFTPIEISSDQLALLQYTGGTTGIAKGAMLTHGNLISNLAQLNELLQHYTQQGQERLIQPLPIYHVYAFMLTLSLFSIGCRTELVPNPRDIAGLVKLFKRQKPTIFSGINPLFSALLHHAYFTKLNFNALRITISGGMALTPSLAQQWETITGCSIAEGYGLTECSPVVSVNLPDQVQLGTTGPLLPQTQVRVVGPLGEILPRGEIGEIEVRGPQVMAGYWQQPQETAKVITRHGWLATGDIGMLNEHNVLRIVDRSKEVINVSGFKVYPTEIENIVNAMPEVEDCAAIGLPDEHTGEKIKLFVISRHPKMCGQQVRDYCKERLTSYKVPKSIEFCTSLPRSPVGKVLRRVLREQALNDAKQSVSKTQ</sequence>
<dbReference type="EC" id="6.2.1.3" evidence="5"/>
<keyword evidence="11" id="KW-1185">Reference proteome</keyword>
<dbReference type="CDD" id="cd05936">
    <property type="entry name" value="FC-FACS_FadD_like"/>
    <property type="match status" value="1"/>
</dbReference>
<dbReference type="Pfam" id="PF00501">
    <property type="entry name" value="AMP-binding"/>
    <property type="match status" value="1"/>
</dbReference>
<dbReference type="PANTHER" id="PTHR43767:SF8">
    <property type="entry name" value="LONG-CHAIN-FATTY-ACID--COA LIGASE"/>
    <property type="match status" value="1"/>
</dbReference>
<evidence type="ECO:0000256" key="5">
    <source>
        <dbReference type="ARBA" id="ARBA00026121"/>
    </source>
</evidence>
<feature type="domain" description="AMP-dependent synthetase/ligase" evidence="8">
    <location>
        <begin position="27"/>
        <end position="412"/>
    </location>
</feature>
<dbReference type="InterPro" id="IPR020845">
    <property type="entry name" value="AMP-binding_CS"/>
</dbReference>
<dbReference type="Proteomes" id="UP000250744">
    <property type="component" value="Unassembled WGS sequence"/>
</dbReference>
<gene>
    <name evidence="10" type="ORF">DN062_15590</name>
</gene>
<comment type="subcellular location">
    <subcellularLocation>
        <location evidence="1">Membrane</location>
        <topology evidence="1">Peripheral membrane protein</topology>
    </subcellularLocation>
</comment>
<dbReference type="Gene3D" id="3.40.50.12780">
    <property type="entry name" value="N-terminal domain of ligase-like"/>
    <property type="match status" value="1"/>
</dbReference>
<evidence type="ECO:0000256" key="3">
    <source>
        <dbReference type="ARBA" id="ARBA00022598"/>
    </source>
</evidence>
<dbReference type="InterPro" id="IPR050237">
    <property type="entry name" value="ATP-dep_AMP-bd_enzyme"/>
</dbReference>